<keyword evidence="5" id="KW-0808">Transferase</keyword>
<dbReference type="SUPFAM" id="SSF55048">
    <property type="entry name" value="Probable ACP-binding domain of malonyl-CoA ACP transacylase"/>
    <property type="match status" value="1"/>
</dbReference>
<dbReference type="InterPro" id="IPR009081">
    <property type="entry name" value="PP-bd_ACP"/>
</dbReference>
<dbReference type="Gene3D" id="3.90.180.10">
    <property type="entry name" value="Medium-chain alcohol dehydrogenases, catalytic domain"/>
    <property type="match status" value="1"/>
</dbReference>
<evidence type="ECO:0000256" key="7">
    <source>
        <dbReference type="ARBA" id="ARBA00023268"/>
    </source>
</evidence>
<dbReference type="SMART" id="SM00822">
    <property type="entry name" value="PKS_KR"/>
    <property type="match status" value="1"/>
</dbReference>
<dbReference type="SMART" id="SM00829">
    <property type="entry name" value="PKS_ER"/>
    <property type="match status" value="1"/>
</dbReference>
<dbReference type="InterPro" id="IPR050091">
    <property type="entry name" value="PKS_NRPS_Biosynth_Enz"/>
</dbReference>
<evidence type="ECO:0000313" key="14">
    <source>
        <dbReference type="Proteomes" id="UP001282474"/>
    </source>
</evidence>
<dbReference type="SUPFAM" id="SSF52151">
    <property type="entry name" value="FabD/lysophospholipase-like"/>
    <property type="match status" value="1"/>
</dbReference>
<dbReference type="InterPro" id="IPR049900">
    <property type="entry name" value="PKS_mFAS_DH"/>
</dbReference>
<keyword evidence="8" id="KW-0012">Acyltransferase</keyword>
<dbReference type="CDD" id="cd00833">
    <property type="entry name" value="PKS"/>
    <property type="match status" value="1"/>
</dbReference>
<feature type="region of interest" description="C-terminal hotdog fold" evidence="9">
    <location>
        <begin position="1071"/>
        <end position="1208"/>
    </location>
</feature>
<gene>
    <name evidence="13" type="ORF">PV383_32120</name>
</gene>
<keyword evidence="3" id="KW-0596">Phosphopantetheine</keyword>
<dbReference type="InterPro" id="IPR014043">
    <property type="entry name" value="Acyl_transferase_dom"/>
</dbReference>
<dbReference type="Pfam" id="PF16197">
    <property type="entry name" value="KAsynt_C_assoc"/>
    <property type="match status" value="1"/>
</dbReference>
<dbReference type="SMART" id="SM00825">
    <property type="entry name" value="PKS_KS"/>
    <property type="match status" value="1"/>
</dbReference>
<dbReference type="PROSITE" id="PS52019">
    <property type="entry name" value="PKS_MFAS_DH"/>
    <property type="match status" value="1"/>
</dbReference>
<dbReference type="InterPro" id="IPR036736">
    <property type="entry name" value="ACP-like_sf"/>
</dbReference>
<evidence type="ECO:0000259" key="11">
    <source>
        <dbReference type="PROSITE" id="PS52004"/>
    </source>
</evidence>
<dbReference type="InterPro" id="IPR016035">
    <property type="entry name" value="Acyl_Trfase/lysoPLipase"/>
</dbReference>
<dbReference type="InterPro" id="IPR016039">
    <property type="entry name" value="Thiolase-like"/>
</dbReference>
<accession>A0ABU4MXE0</accession>
<dbReference type="EMBL" id="JARAWJ010000030">
    <property type="protein sequence ID" value="MDX3041796.1"/>
    <property type="molecule type" value="Genomic_DNA"/>
</dbReference>
<evidence type="ECO:0000259" key="10">
    <source>
        <dbReference type="PROSITE" id="PS50075"/>
    </source>
</evidence>
<dbReference type="Gene3D" id="3.40.50.11460">
    <property type="match status" value="1"/>
</dbReference>
<dbReference type="InterPro" id="IPR013154">
    <property type="entry name" value="ADH-like_N"/>
</dbReference>
<dbReference type="Pfam" id="PF22953">
    <property type="entry name" value="SpnB_Rossmann"/>
    <property type="match status" value="1"/>
</dbReference>
<reference evidence="13 14" key="1">
    <citation type="journal article" date="2023" name="Microb. Genom.">
        <title>Mesoterricola silvestris gen. nov., sp. nov., Mesoterricola sediminis sp. nov., Geothrix oryzae sp. nov., Geothrix edaphica sp. nov., Geothrix rubra sp. nov., and Geothrix limicola sp. nov., six novel members of Acidobacteriota isolated from soils.</title>
        <authorList>
            <person name="Weisberg A.J."/>
            <person name="Pearce E."/>
            <person name="Kramer C.G."/>
            <person name="Chang J.H."/>
            <person name="Clarke C.R."/>
        </authorList>
    </citation>
    <scope>NUCLEOTIDE SEQUENCE [LARGE SCALE GENOMIC DNA]</scope>
    <source>
        <strain evidence="13 14">NE20-4-1</strain>
    </source>
</reference>
<dbReference type="Pfam" id="PF02801">
    <property type="entry name" value="Ketoacyl-synt_C"/>
    <property type="match status" value="1"/>
</dbReference>
<sequence>MSRTSDEPGSETEHKLREYLRRAITDARELRERLRRTEDRVREPIAVTGMACRFPGGVASPDDLWQLVAGGADAIGPFPRDRGWPLEDLYEAADGISSSVTLEGGFLDDPAGFDAEFFGVSPREALAMDPQQRLLLEVSWEAVERAGLDPSSLRGSRTGVFLGGGAENFVGLMAMSQDAEEPPSLTGMTSSVMSGRVAYTLGLEGPALTVDTACSSSLVTLHLAVQALRTGECDLALAGGVTVMSTPGIFPEFARQGGLASDGRCKAFADTADGTGWGEGVGVLMVERLSDARRHGRTVLAVVRGTAVNQDGASNGLTAPNGPSQQRVIRDALVNAGLSPADVDAVEAHGTGTRLGDPIEAQALLATYGQGRPADRPLWVGSVKSNVGHTVAAAGVGGVIKTVMALRHGVLPKTLHVDRPTRQVDWSAGAMELLTEARPWPETGRARRAGVSSFGISGTNAHVILEQGDEVWGFASEDDDGAGAVPWLLSARGEAALRSQATKLLVHLRDHPATRPQDVGLSSTLTRAALEQRAVVVGAGRAELLRGLAAVAEGRPDAGVVRGRAGDGPGPVFVFPGQGSQWAGMAVELLESTPVFAARMAECERALSVFVNWSLSEVLSDEGELARVDVVQPVLWSVMVSLAEVWRSYGVEPAAVVGHSQGEIAAAVVAGALSLEDGARVVALRSRAVLALSGRGGMASVQLPVDEVRALSAPADGRVEVAAVNGPSSVVVAGVPEGLDEVIAEAEARGARARRIAVDYASHSHQVEEIRAELAESLGPVAPVSSRVAYYSCVTGDRMDTSGLDGAYWFRNLRQPVRFEEATRALLEQGHHLFVEISPHAVLTGAVRDTAEAAGRAVETLGTLRRGEGGPRRMLLSLGEAYAHGAPVDWRPCFAGSGARTVDLPTYAFQHRRYWTEMPAVRSGDVALAGLGRADHPVLRAVVEPADADRTVFTGRLSPRDHPWTADHVVHGATLLPGTAFLELALWVGERLGTPEVEELVLAAPLSLREAEPVRLQIVVDEPEEEGRRAVRFFSRTESADEEEWTRHGSAVLGPDPQPEFDLGVWPPVGAEPVDLDGLYEKTEAAGFAYGPAFRGLRAAWRRGNEVFTEVDMDPAHTPGDGFVAHPALLDAALHGAALLPGTLDQGAGLPFSWSGVTAYATGATSLRVRLAPTGSGGLSLHAVDALGAPVLAVGELAFRPVSADRPAPAAPLGPDGLLRVEWQELPARVSAAGTYAWLRTESAPARPPYEDTAEPGSDGAAWCLHGDVAELDAALAAGAAAPSAVVARCPVAATDDTPVEAAERAAAWGLELLRDWLGADGCARSPLVVVTRGAAPVPGTPETATGTAHATLVGLLRSAQAEEPGRIVLVDVDGNGGDHPDAVDERPLDAGVLDAALAAAEPEVAVRGGKVHVRRLVRAAGEPDVLRAPAGAAQWRLDVTEPGSFGNLALVPDTGGTAELAAGQVRVAVRAAGLNFRDTLIALGMYPDRARLGSEGCGVVTEVGPGVVRPVPGDRVMGTLDTPFAPLSVADARLLAPVPDGWTDVQGASATVAFLTAYYGLVDLGGLCPGRSVLIHAGAGGVGTAAVRLARHLGAEVYATASRPKWDALRAAGLDDRHIADSRTLDFRDAFLAATDGRGMDVVLNCLAGEFTDASLELLAPDGQFVEMGKTDLRDPVRVAADRPGVGYRPFDLADAGPERIQEILRALGDLFEDGTLTPPPATVWDVHEAPSAFRALARAGLVGKAVLTVPPAGFAPDEAVLVTGGTGTLGALVARRLVTHHAARRLVLLSRSGPRAPEAQALRAELADAGADAEIVAGDIADPDAVDRLHDVLARLGARLGGVVHCAGATDDGAIGSLTPDRLAGVLRPKTHGAWNLHRLTRLHPETRRFVLFSSAAATLGSPGQANYAAANAFLDALAHHRRAQGLPAVSIGWGLWEQSSALTAHLDATDHRRLRAGGFRALPTDAALALFDEVLLDGTTAPTVVAAPVDRAALRARHAREPLPALFQRLLGPTAARARRRAAAQQTHEPGEALRGRLAAMPEERRTTALLALVRGEVAAVLGHATPQLVDADRSFREMGFDSLTAVELRNRLNTATGLRLPATLVFDHPRLDALAARVSAELAPGDGRSDTGPDGGEREAEIRSLIMSVPLARLRESGLLDPLLALAAGRTVSPDTAARAEPDQSDEIRAMDAAALVEMARSLSLEGEKGR</sequence>
<dbReference type="InterPro" id="IPR014030">
    <property type="entry name" value="Ketoacyl_synth_N"/>
</dbReference>
<evidence type="ECO:0000313" key="13">
    <source>
        <dbReference type="EMBL" id="MDX3041796.1"/>
    </source>
</evidence>
<feature type="active site" description="Proton acceptor; for dehydratase activity" evidence="9">
    <location>
        <position position="968"/>
    </location>
</feature>
<feature type="domain" description="PKS/mFAS DH" evidence="12">
    <location>
        <begin position="936"/>
        <end position="1208"/>
    </location>
</feature>
<dbReference type="InterPro" id="IPR020806">
    <property type="entry name" value="PKS_PP-bd"/>
</dbReference>
<dbReference type="PROSITE" id="PS50075">
    <property type="entry name" value="CARRIER"/>
    <property type="match status" value="1"/>
</dbReference>
<dbReference type="SUPFAM" id="SSF51735">
    <property type="entry name" value="NAD(P)-binding Rossmann-fold domains"/>
    <property type="match status" value="3"/>
</dbReference>
<dbReference type="InterPro" id="IPR055123">
    <property type="entry name" value="SpnB-like_Rossmann"/>
</dbReference>
<dbReference type="PROSITE" id="PS00012">
    <property type="entry name" value="PHOSPHOPANTETHEINE"/>
    <property type="match status" value="1"/>
</dbReference>
<dbReference type="InterPro" id="IPR020841">
    <property type="entry name" value="PKS_Beta-ketoAc_synthase_dom"/>
</dbReference>
<dbReference type="SUPFAM" id="SSF50129">
    <property type="entry name" value="GroES-like"/>
    <property type="match status" value="1"/>
</dbReference>
<dbReference type="SMART" id="SM00823">
    <property type="entry name" value="PKS_PP"/>
    <property type="match status" value="1"/>
</dbReference>
<dbReference type="Pfam" id="PF13602">
    <property type="entry name" value="ADH_zinc_N_2"/>
    <property type="match status" value="1"/>
</dbReference>
<dbReference type="CDD" id="cd05195">
    <property type="entry name" value="enoyl_red"/>
    <property type="match status" value="1"/>
</dbReference>
<dbReference type="InterPro" id="IPR049552">
    <property type="entry name" value="PKS_DH_N"/>
</dbReference>
<proteinExistence type="predicted"/>
<dbReference type="InterPro" id="IPR006162">
    <property type="entry name" value="Ppantetheine_attach_site"/>
</dbReference>
<dbReference type="PROSITE" id="PS52004">
    <property type="entry name" value="KS3_2"/>
    <property type="match status" value="1"/>
</dbReference>
<dbReference type="PANTHER" id="PTHR43775">
    <property type="entry name" value="FATTY ACID SYNTHASE"/>
    <property type="match status" value="1"/>
</dbReference>
<evidence type="ECO:0000256" key="9">
    <source>
        <dbReference type="PROSITE-ProRule" id="PRU01363"/>
    </source>
</evidence>
<evidence type="ECO:0000259" key="12">
    <source>
        <dbReference type="PROSITE" id="PS52019"/>
    </source>
</evidence>
<dbReference type="Pfam" id="PF00550">
    <property type="entry name" value="PP-binding"/>
    <property type="match status" value="1"/>
</dbReference>
<dbReference type="Pfam" id="PF21089">
    <property type="entry name" value="PKS_DH_N"/>
    <property type="match status" value="1"/>
</dbReference>
<dbReference type="Pfam" id="PF08990">
    <property type="entry name" value="Docking"/>
    <property type="match status" value="1"/>
</dbReference>
<dbReference type="Gene3D" id="3.30.70.3290">
    <property type="match status" value="1"/>
</dbReference>
<evidence type="ECO:0000256" key="4">
    <source>
        <dbReference type="ARBA" id="ARBA00022553"/>
    </source>
</evidence>
<dbReference type="InterPro" id="IPR049551">
    <property type="entry name" value="PKS_DH_C"/>
</dbReference>
<dbReference type="Pfam" id="PF14765">
    <property type="entry name" value="PS-DH"/>
    <property type="match status" value="1"/>
</dbReference>
<dbReference type="InterPro" id="IPR013968">
    <property type="entry name" value="PKS_KR"/>
</dbReference>
<dbReference type="InterPro" id="IPR057326">
    <property type="entry name" value="KR_dom"/>
</dbReference>
<dbReference type="CDD" id="cd08956">
    <property type="entry name" value="KR_3_FAS_SDR_x"/>
    <property type="match status" value="1"/>
</dbReference>
<evidence type="ECO:0000256" key="8">
    <source>
        <dbReference type="ARBA" id="ARBA00023315"/>
    </source>
</evidence>
<dbReference type="Pfam" id="PF08659">
    <property type="entry name" value="KR"/>
    <property type="match status" value="1"/>
</dbReference>
<evidence type="ECO:0000256" key="6">
    <source>
        <dbReference type="ARBA" id="ARBA00023194"/>
    </source>
</evidence>
<dbReference type="Pfam" id="PF08240">
    <property type="entry name" value="ADH_N"/>
    <property type="match status" value="1"/>
</dbReference>
<evidence type="ECO:0000256" key="1">
    <source>
        <dbReference type="ARBA" id="ARBA00001957"/>
    </source>
</evidence>
<dbReference type="InterPro" id="IPR036291">
    <property type="entry name" value="NAD(P)-bd_dom_sf"/>
</dbReference>
<comment type="pathway">
    <text evidence="2">Antibiotic biosynthesis.</text>
</comment>
<dbReference type="InterPro" id="IPR015083">
    <property type="entry name" value="NorB/c/GfsB-D-like_docking"/>
</dbReference>
<feature type="domain" description="Ketosynthase family 3 (KS3)" evidence="11">
    <location>
        <begin position="42"/>
        <end position="467"/>
    </location>
</feature>
<dbReference type="Pfam" id="PF00698">
    <property type="entry name" value="Acyl_transf_1"/>
    <property type="match status" value="1"/>
</dbReference>
<keyword evidence="4" id="KW-0597">Phosphoprotein</keyword>
<feature type="domain" description="Carrier" evidence="10">
    <location>
        <begin position="2048"/>
        <end position="2126"/>
    </location>
</feature>
<comment type="cofactor">
    <cofactor evidence="1">
        <name>pantetheine 4'-phosphate</name>
        <dbReference type="ChEBI" id="CHEBI:47942"/>
    </cofactor>
</comment>
<evidence type="ECO:0000256" key="3">
    <source>
        <dbReference type="ARBA" id="ARBA00022450"/>
    </source>
</evidence>
<dbReference type="SMART" id="SM01294">
    <property type="entry name" value="PKS_PP_betabranch"/>
    <property type="match status" value="1"/>
</dbReference>
<dbReference type="PROSITE" id="PS00606">
    <property type="entry name" value="KS3_1"/>
    <property type="match status" value="1"/>
</dbReference>
<dbReference type="Proteomes" id="UP001282474">
    <property type="component" value="Unassembled WGS sequence"/>
</dbReference>
<dbReference type="PANTHER" id="PTHR43775:SF51">
    <property type="entry name" value="INACTIVE PHENOLPHTHIOCEROL SYNTHESIS POLYKETIDE SYNTHASE TYPE I PKS1-RELATED"/>
    <property type="match status" value="1"/>
</dbReference>
<dbReference type="InterPro" id="IPR042104">
    <property type="entry name" value="PKS_dehydratase_sf"/>
</dbReference>
<dbReference type="Gene3D" id="1.10.1200.10">
    <property type="entry name" value="ACP-like"/>
    <property type="match status" value="1"/>
</dbReference>
<evidence type="ECO:0000256" key="2">
    <source>
        <dbReference type="ARBA" id="ARBA00004792"/>
    </source>
</evidence>
<keyword evidence="7" id="KW-0511">Multifunctional enzyme</keyword>
<dbReference type="RefSeq" id="WP_193381723.1">
    <property type="nucleotide sequence ID" value="NZ_JARAWI010000026.1"/>
</dbReference>
<dbReference type="Gene3D" id="3.40.366.10">
    <property type="entry name" value="Malonyl-Coenzyme A Acyl Carrier Protein, domain 2"/>
    <property type="match status" value="1"/>
</dbReference>
<dbReference type="InterPro" id="IPR020843">
    <property type="entry name" value="ER"/>
</dbReference>
<dbReference type="Gene3D" id="3.40.50.720">
    <property type="entry name" value="NAD(P)-binding Rossmann-like Domain"/>
    <property type="match status" value="1"/>
</dbReference>
<dbReference type="SMART" id="SM00826">
    <property type="entry name" value="PKS_DH"/>
    <property type="match status" value="1"/>
</dbReference>
<dbReference type="InterPro" id="IPR020807">
    <property type="entry name" value="PKS_DH"/>
</dbReference>
<keyword evidence="14" id="KW-1185">Reference proteome</keyword>
<dbReference type="Gene3D" id="3.10.129.110">
    <property type="entry name" value="Polyketide synthase dehydratase"/>
    <property type="match status" value="1"/>
</dbReference>
<feature type="region of interest" description="N-terminal hotdog fold" evidence="9">
    <location>
        <begin position="936"/>
        <end position="1060"/>
    </location>
</feature>
<dbReference type="InterPro" id="IPR011032">
    <property type="entry name" value="GroES-like_sf"/>
</dbReference>
<dbReference type="SMART" id="SM00827">
    <property type="entry name" value="PKS_AT"/>
    <property type="match status" value="1"/>
</dbReference>
<comment type="caution">
    <text evidence="13">The sequence shown here is derived from an EMBL/GenBank/DDBJ whole genome shotgun (WGS) entry which is preliminary data.</text>
</comment>
<dbReference type="SUPFAM" id="SSF47336">
    <property type="entry name" value="ACP-like"/>
    <property type="match status" value="1"/>
</dbReference>
<keyword evidence="6" id="KW-0045">Antibiotic biosynthesis</keyword>
<dbReference type="InterPro" id="IPR032821">
    <property type="entry name" value="PKS_assoc"/>
</dbReference>
<dbReference type="InterPro" id="IPR014031">
    <property type="entry name" value="Ketoacyl_synth_C"/>
</dbReference>
<organism evidence="13 14">
    <name type="scientific">Streptomyces caniscabiei</name>
    <dbReference type="NCBI Taxonomy" id="2746961"/>
    <lineage>
        <taxon>Bacteria</taxon>
        <taxon>Bacillati</taxon>
        <taxon>Actinomycetota</taxon>
        <taxon>Actinomycetes</taxon>
        <taxon>Kitasatosporales</taxon>
        <taxon>Streptomycetaceae</taxon>
        <taxon>Streptomyces</taxon>
    </lineage>
</organism>
<dbReference type="InterPro" id="IPR001227">
    <property type="entry name" value="Ac_transferase_dom_sf"/>
</dbReference>
<dbReference type="Gene3D" id="3.40.47.10">
    <property type="match status" value="1"/>
</dbReference>
<dbReference type="SUPFAM" id="SSF53901">
    <property type="entry name" value="Thiolase-like"/>
    <property type="match status" value="1"/>
</dbReference>
<dbReference type="Pfam" id="PF00109">
    <property type="entry name" value="ketoacyl-synt"/>
    <property type="match status" value="1"/>
</dbReference>
<dbReference type="InterPro" id="IPR016036">
    <property type="entry name" value="Malonyl_transacylase_ACP-bd"/>
</dbReference>
<protein>
    <submittedName>
        <fullName evidence="13">Type I polyketide synthase</fullName>
    </submittedName>
</protein>
<dbReference type="InterPro" id="IPR018201">
    <property type="entry name" value="Ketoacyl_synth_AS"/>
</dbReference>
<feature type="active site" description="Proton donor; for dehydratase activity" evidence="9">
    <location>
        <position position="1131"/>
    </location>
</feature>
<evidence type="ECO:0000256" key="5">
    <source>
        <dbReference type="ARBA" id="ARBA00022679"/>
    </source>
</evidence>
<name>A0ABU4MXE0_9ACTN</name>